<sequence>MKNDVEITLWPEKGHLIGDKVIPGDIVAITSMMVTEHNGRLQLESTYLTTAFVNPDMPQTIDHINRIKETPKNFICKATIKHVHQDRTWYYVLCSKCGQKLYPQQQNNSLNFVCKDDDNIIPNFRYCVNATIEDPTGSTDTVFFNESMEAILNITCGDMVNKHADTTNPKIVPKLIRSITDTTRLLNLTLKNDRPIVVNSVGNIASTTDTQSTSTVPGTSAFTPTTPVPKSTISKRTVTETPAKDKKMKVT</sequence>
<evidence type="ECO:0000313" key="4">
    <source>
        <dbReference type="Proteomes" id="UP001632038"/>
    </source>
</evidence>
<feature type="region of interest" description="Disordered" evidence="1">
    <location>
        <begin position="207"/>
        <end position="251"/>
    </location>
</feature>
<evidence type="ECO:0000256" key="1">
    <source>
        <dbReference type="SAM" id="MobiDB-lite"/>
    </source>
</evidence>
<dbReference type="AlphaFoldDB" id="A0ABD3BXN4"/>
<feature type="domain" description="Replication factor A C-terminal" evidence="2">
    <location>
        <begin position="74"/>
        <end position="193"/>
    </location>
</feature>
<dbReference type="Pfam" id="PF08646">
    <property type="entry name" value="Rep_fac-A_C"/>
    <property type="match status" value="1"/>
</dbReference>
<dbReference type="PANTHER" id="PTHR47165">
    <property type="entry name" value="OS03G0429900 PROTEIN"/>
    <property type="match status" value="1"/>
</dbReference>
<keyword evidence="4" id="KW-1185">Reference proteome</keyword>
<reference evidence="4" key="1">
    <citation type="journal article" date="2024" name="IScience">
        <title>Strigolactones Initiate the Formation of Haustorium-like Structures in Castilleja.</title>
        <authorList>
            <person name="Buerger M."/>
            <person name="Peterson D."/>
            <person name="Chory J."/>
        </authorList>
    </citation>
    <scope>NUCLEOTIDE SEQUENCE [LARGE SCALE GENOMIC DNA]</scope>
</reference>
<protein>
    <recommendedName>
        <fullName evidence="2">Replication factor A C-terminal domain-containing protein</fullName>
    </recommendedName>
</protein>
<dbReference type="SUPFAM" id="SSF50249">
    <property type="entry name" value="Nucleic acid-binding proteins"/>
    <property type="match status" value="2"/>
</dbReference>
<dbReference type="InterPro" id="IPR013955">
    <property type="entry name" value="Rep_factor-A_C"/>
</dbReference>
<dbReference type="Gene3D" id="2.40.50.140">
    <property type="entry name" value="Nucleic acid-binding proteins"/>
    <property type="match status" value="1"/>
</dbReference>
<dbReference type="Proteomes" id="UP001632038">
    <property type="component" value="Unassembled WGS sequence"/>
</dbReference>
<dbReference type="PANTHER" id="PTHR47165:SF4">
    <property type="entry name" value="OS03G0429900 PROTEIN"/>
    <property type="match status" value="1"/>
</dbReference>
<dbReference type="EMBL" id="JAVIJP010000060">
    <property type="protein sequence ID" value="KAL3622275.1"/>
    <property type="molecule type" value="Genomic_DNA"/>
</dbReference>
<feature type="compositionally biased region" description="Polar residues" evidence="1">
    <location>
        <begin position="207"/>
        <end position="240"/>
    </location>
</feature>
<evidence type="ECO:0000259" key="2">
    <source>
        <dbReference type="Pfam" id="PF08646"/>
    </source>
</evidence>
<evidence type="ECO:0000313" key="3">
    <source>
        <dbReference type="EMBL" id="KAL3622275.1"/>
    </source>
</evidence>
<proteinExistence type="predicted"/>
<organism evidence="3 4">
    <name type="scientific">Castilleja foliolosa</name>
    <dbReference type="NCBI Taxonomy" id="1961234"/>
    <lineage>
        <taxon>Eukaryota</taxon>
        <taxon>Viridiplantae</taxon>
        <taxon>Streptophyta</taxon>
        <taxon>Embryophyta</taxon>
        <taxon>Tracheophyta</taxon>
        <taxon>Spermatophyta</taxon>
        <taxon>Magnoliopsida</taxon>
        <taxon>eudicotyledons</taxon>
        <taxon>Gunneridae</taxon>
        <taxon>Pentapetalae</taxon>
        <taxon>asterids</taxon>
        <taxon>lamiids</taxon>
        <taxon>Lamiales</taxon>
        <taxon>Orobanchaceae</taxon>
        <taxon>Pedicularideae</taxon>
        <taxon>Castillejinae</taxon>
        <taxon>Castilleja</taxon>
    </lineage>
</organism>
<comment type="caution">
    <text evidence="3">The sequence shown here is derived from an EMBL/GenBank/DDBJ whole genome shotgun (WGS) entry which is preliminary data.</text>
</comment>
<accession>A0ABD3BXN4</accession>
<gene>
    <name evidence="3" type="ORF">CASFOL_033686</name>
</gene>
<dbReference type="InterPro" id="IPR012340">
    <property type="entry name" value="NA-bd_OB-fold"/>
</dbReference>
<name>A0ABD3BXN4_9LAMI</name>